<dbReference type="EMBL" id="QASN01000019">
    <property type="protein sequence ID" value="PTU74138.1"/>
    <property type="molecule type" value="Genomic_DNA"/>
</dbReference>
<gene>
    <name evidence="2" type="ORF">DBO85_12330</name>
</gene>
<dbReference type="InterPro" id="IPR011969">
    <property type="entry name" value="Clan_AA_Asp_peptidase_C"/>
</dbReference>
<feature type="chain" id="PRO_5015617701" evidence="1">
    <location>
        <begin position="23"/>
        <end position="219"/>
    </location>
</feature>
<dbReference type="InterPro" id="IPR021109">
    <property type="entry name" value="Peptidase_aspartic_dom_sf"/>
</dbReference>
<dbReference type="GO" id="GO:0004190">
    <property type="term" value="F:aspartic-type endopeptidase activity"/>
    <property type="evidence" value="ECO:0007669"/>
    <property type="project" value="InterPro"/>
</dbReference>
<dbReference type="Gene3D" id="2.40.70.10">
    <property type="entry name" value="Acid Proteases"/>
    <property type="match status" value="1"/>
</dbReference>
<accession>A0A2T5P8S1</accession>
<evidence type="ECO:0000256" key="1">
    <source>
        <dbReference type="SAM" id="SignalP"/>
    </source>
</evidence>
<keyword evidence="2" id="KW-0645">Protease</keyword>
<dbReference type="GO" id="GO:0006508">
    <property type="term" value="P:proteolysis"/>
    <property type="evidence" value="ECO:0007669"/>
    <property type="project" value="UniProtKB-KW"/>
</dbReference>
<keyword evidence="2" id="KW-0378">Hydrolase</keyword>
<keyword evidence="1" id="KW-0732">Signal</keyword>
<dbReference type="SUPFAM" id="SSF50630">
    <property type="entry name" value="Acid proteases"/>
    <property type="match status" value="1"/>
</dbReference>
<reference evidence="2 3" key="1">
    <citation type="submission" date="2018-04" db="EMBL/GenBank/DDBJ databases">
        <title>Pseudomonas sp. nov., isolated from mangrove soil.</title>
        <authorList>
            <person name="Chen C."/>
        </authorList>
    </citation>
    <scope>NUCLEOTIDE SEQUENCE [LARGE SCALE GENOMIC DNA]</scope>
    <source>
        <strain evidence="2 3">TC-11</strain>
    </source>
</reference>
<dbReference type="CDD" id="cd05483">
    <property type="entry name" value="retropepsin_like_bacteria"/>
    <property type="match status" value="1"/>
</dbReference>
<protein>
    <submittedName>
        <fullName evidence="2">TIGR02281 family clan AA aspartic protease</fullName>
    </submittedName>
</protein>
<comment type="caution">
    <text evidence="2">The sequence shown here is derived from an EMBL/GenBank/DDBJ whole genome shotgun (WGS) entry which is preliminary data.</text>
</comment>
<feature type="signal peptide" evidence="1">
    <location>
        <begin position="1"/>
        <end position="22"/>
    </location>
</feature>
<evidence type="ECO:0000313" key="2">
    <source>
        <dbReference type="EMBL" id="PTU74138.1"/>
    </source>
</evidence>
<organism evidence="2 3">
    <name type="scientific">Pseudomonas mangrovi</name>
    <dbReference type="NCBI Taxonomy" id="2161748"/>
    <lineage>
        <taxon>Bacteria</taxon>
        <taxon>Pseudomonadati</taxon>
        <taxon>Pseudomonadota</taxon>
        <taxon>Gammaproteobacteria</taxon>
        <taxon>Pseudomonadales</taxon>
        <taxon>Pseudomonadaceae</taxon>
        <taxon>Pseudomonas</taxon>
    </lineage>
</organism>
<name>A0A2T5P8S1_9PSED</name>
<dbReference type="InterPro" id="IPR034122">
    <property type="entry name" value="Retropepsin-like_bacterial"/>
</dbReference>
<dbReference type="Proteomes" id="UP000244064">
    <property type="component" value="Unassembled WGS sequence"/>
</dbReference>
<dbReference type="AlphaFoldDB" id="A0A2T5P8S1"/>
<keyword evidence="3" id="KW-1185">Reference proteome</keyword>
<proteinExistence type="predicted"/>
<evidence type="ECO:0000313" key="3">
    <source>
        <dbReference type="Proteomes" id="UP000244064"/>
    </source>
</evidence>
<sequence>MKVFSKALAGGLLLAVMGPLTAAQQVQVVGLFPNAAVLLVDGQRKLVRAGQVGPGGVEVVSADARGAVLRVNGVQQRFELSREYGGAEGYTAPSTRAQVSIAKGAGGHYWVAGSVNGQSVQFMVDTGATSIAMNDSQARALNIDYRVVGQPMVVSTASGTERAWRIRLDSVKIGALTVLGVEGVVLEGGSPTQALLGMSFLSRVGWREEQGVLILESKH</sequence>
<dbReference type="NCBIfam" id="TIGR02281">
    <property type="entry name" value="clan_AA_DTGA"/>
    <property type="match status" value="1"/>
</dbReference>
<dbReference type="InterPro" id="IPR001969">
    <property type="entry name" value="Aspartic_peptidase_AS"/>
</dbReference>
<dbReference type="OrthoDB" id="185963at2"/>
<dbReference type="Pfam" id="PF13975">
    <property type="entry name" value="gag-asp_proteas"/>
    <property type="match status" value="1"/>
</dbReference>
<dbReference type="PROSITE" id="PS00141">
    <property type="entry name" value="ASP_PROTEASE"/>
    <property type="match status" value="1"/>
</dbReference>